<feature type="transmembrane region" description="Helical" evidence="1">
    <location>
        <begin position="121"/>
        <end position="142"/>
    </location>
</feature>
<dbReference type="OrthoDB" id="2328797at2"/>
<evidence type="ECO:0000313" key="2">
    <source>
        <dbReference type="EMBL" id="ANZ66468.1"/>
    </source>
</evidence>
<organism evidence="2 3">
    <name type="scientific">Secundilactobacillus paracollinoides</name>
    <dbReference type="NCBI Taxonomy" id="240427"/>
    <lineage>
        <taxon>Bacteria</taxon>
        <taxon>Bacillati</taxon>
        <taxon>Bacillota</taxon>
        <taxon>Bacilli</taxon>
        <taxon>Lactobacillales</taxon>
        <taxon>Lactobacillaceae</taxon>
        <taxon>Secundilactobacillus</taxon>
    </lineage>
</organism>
<proteinExistence type="predicted"/>
<dbReference type="RefSeq" id="WP_056987505.1">
    <property type="nucleotide sequence ID" value="NZ_CP014915.1"/>
</dbReference>
<keyword evidence="1" id="KW-0472">Membrane</keyword>
<dbReference type="EMBL" id="CP014924">
    <property type="protein sequence ID" value="ANZ66468.1"/>
    <property type="molecule type" value="Genomic_DNA"/>
</dbReference>
<feature type="transmembrane region" description="Helical" evidence="1">
    <location>
        <begin position="154"/>
        <end position="173"/>
    </location>
</feature>
<evidence type="ECO:0000313" key="3">
    <source>
        <dbReference type="Proteomes" id="UP000093267"/>
    </source>
</evidence>
<keyword evidence="1" id="KW-1133">Transmembrane helix</keyword>
<gene>
    <name evidence="2" type="ORF">AYR63_04515</name>
</gene>
<dbReference type="STRING" id="240427.AYR62_13285"/>
<name>A0A1B2IWT6_9LACO</name>
<dbReference type="Proteomes" id="UP000093267">
    <property type="component" value="Chromosome"/>
</dbReference>
<accession>A0A1B2IWT6</accession>
<reference evidence="2 3" key="1">
    <citation type="submission" date="2016-03" db="EMBL/GenBank/DDBJ databases">
        <title>Pediococcus and Lactobacillus from brewery environment - whole genome sequencing and assembly.</title>
        <authorList>
            <person name="Behr J."/>
            <person name="Geissler A.J."/>
            <person name="Vogel R.F."/>
        </authorList>
    </citation>
    <scope>NUCLEOTIDE SEQUENCE [LARGE SCALE GENOMIC DNA]</scope>
    <source>
        <strain evidence="2 3">TMW 1.1995</strain>
    </source>
</reference>
<sequence length="226" mass="25499">MTILADQNDQQPVSHAIFTLWAFLQILNFFWSLATASGLDGAGSLSNGAFDPWWPVIFLGNYLFFRTVNYGFCHLLGYHALPTIELLGGGISNSALYLPTFVRQTPSYRYQYQRRARGFQLLFETLFILLVPAVTGGLLWVTNLLPGGDNQVKLFIQVLLVLGCGFYAAKAYYRLFPKLFHLNVILVEHGQPIFAHRSGGDETVQTDHATNSTFYTTDRIVTKKRH</sequence>
<dbReference type="KEGG" id="lpd:AYR62_13285"/>
<protein>
    <submittedName>
        <fullName evidence="2">Uncharacterized protein</fullName>
    </submittedName>
</protein>
<feature type="transmembrane region" description="Helical" evidence="1">
    <location>
        <begin position="12"/>
        <end position="33"/>
    </location>
</feature>
<keyword evidence="3" id="KW-1185">Reference proteome</keyword>
<dbReference type="AlphaFoldDB" id="A0A1B2IWT6"/>
<evidence type="ECO:0000256" key="1">
    <source>
        <dbReference type="SAM" id="Phobius"/>
    </source>
</evidence>
<keyword evidence="1" id="KW-0812">Transmembrane</keyword>